<evidence type="ECO:0000313" key="3">
    <source>
        <dbReference type="Proteomes" id="UP000562045"/>
    </source>
</evidence>
<dbReference type="EMBL" id="JACBZM010000001">
    <property type="protein sequence ID" value="NYI46988.1"/>
    <property type="molecule type" value="Genomic_DNA"/>
</dbReference>
<comment type="caution">
    <text evidence="2">The sequence shown here is derived from an EMBL/GenBank/DDBJ whole genome shotgun (WGS) entry which is preliminary data.</text>
</comment>
<proteinExistence type="predicted"/>
<accession>A0A7Y9ZMF1</accession>
<dbReference type="Gene3D" id="3.40.190.10">
    <property type="entry name" value="Periplasmic binding protein-like II"/>
    <property type="match status" value="2"/>
</dbReference>
<dbReference type="Proteomes" id="UP000562045">
    <property type="component" value="Unassembled WGS sequence"/>
</dbReference>
<feature type="compositionally biased region" description="Low complexity" evidence="1">
    <location>
        <begin position="847"/>
        <end position="877"/>
    </location>
</feature>
<reference evidence="2 3" key="1">
    <citation type="submission" date="2020-07" db="EMBL/GenBank/DDBJ databases">
        <title>Sequencing the genomes of 1000 actinobacteria strains.</title>
        <authorList>
            <person name="Klenk H.-P."/>
        </authorList>
    </citation>
    <scope>NUCLEOTIDE SEQUENCE [LARGE SCALE GENOMIC DNA]</scope>
    <source>
        <strain evidence="2 3">DSM 15131</strain>
    </source>
</reference>
<protein>
    <submittedName>
        <fullName evidence="2">Uncharacterized protein</fullName>
    </submittedName>
</protein>
<evidence type="ECO:0000256" key="1">
    <source>
        <dbReference type="SAM" id="MobiDB-lite"/>
    </source>
</evidence>
<feature type="region of interest" description="Disordered" evidence="1">
    <location>
        <begin position="844"/>
        <end position="877"/>
    </location>
</feature>
<dbReference type="RefSeq" id="WP_179650891.1">
    <property type="nucleotide sequence ID" value="NZ_JACBZM010000001.1"/>
</dbReference>
<evidence type="ECO:0000313" key="2">
    <source>
        <dbReference type="EMBL" id="NYI46988.1"/>
    </source>
</evidence>
<dbReference type="AlphaFoldDB" id="A0A7Y9ZMF1"/>
<organism evidence="2 3">
    <name type="scientific">Nocardioides aromaticivorans</name>
    <dbReference type="NCBI Taxonomy" id="200618"/>
    <lineage>
        <taxon>Bacteria</taxon>
        <taxon>Bacillati</taxon>
        <taxon>Actinomycetota</taxon>
        <taxon>Actinomycetes</taxon>
        <taxon>Propionibacteriales</taxon>
        <taxon>Nocardioidaceae</taxon>
        <taxon>Nocardioides</taxon>
    </lineage>
</organism>
<name>A0A7Y9ZMF1_9ACTN</name>
<sequence length="943" mass="98241">MAGRATGRVTGGGTARRRAERLLFALAFVLGGLAVVLPGGQAPAGAAEGVTKSVTAVRAFLDADGKETVASTNKVRLNVSQTTNLRGRQEIKVRWEGAHPTGAVVPDPNSSDGRNQEYPFVLLQCRGVDTDGATPKGQVRLSPETCWTQTAPERYLAAASSTPSWRFDAWAKAEDREAIVGPPATLPKACSSVSQLTTEHWLPFKAAGGTTYYGGPDPGVGCMPLPPESDSAEAGGLPSNTTYGITGSDGKGSADFAVWTKAENASLGCSAKVACALVAVPVVGVSCDAFGTTLPEGTQLTTKAGVPLTDAQLASGDATCRRTGSYAAGEPASSRTSDQAVRGNLWWTPSNWRNRITVPLEFAQTAEVCPVESVEKPLELMGSVVLNELTASWRPKFCTTDSLYSFTHVQQAESLARSLVQSGEIKGAFSTAPQPGGYQRPVAQAPIAFGGFAIAFSIDNGDKRRREQLNLNARLVAKLLSASYPAVAFVRNGHEGLGDNPLNITLDPEFRALNPGIDERSTLQAGAALQVFSSNSDLVWALTRWIDADPEARAWLDGTPDPWGMKVNPAYKGLDLPVDNWPLLDEFVAPQWYIDDNACYRKSPTPYLQLVANPLSGLGAVGLNLQFASSAAATVCRYDGYDATTLPLRTEGRQAVGYRFVLGLVSLPAARRYNLRTAALQSSSEVAAGKRFSDASGRTFVEPDTKGLTAAAGLLEADDEAGTWVVADDALGTAKGKAAYPGAMPVYAVFPTSGEDTATATKLAKFLCYAGGAGQTPGQANGSLPAGYLPLTADNGFATQQAYLANAVNAVRAQKGAVPALEVTGKAPTLAKACDFSTAAAPVQESPPKAGAAGDVPAAPVVADDAPPAEKPAAAPAAPVVEAETVLTAGEQSSLGRVGLPTLVLMAALSAIAGSVLRWLDLLQGLVSSVVASARRPAPRRRA</sequence>
<gene>
    <name evidence="2" type="ORF">BJ993_004068</name>
</gene>